<gene>
    <name evidence="1" type="ORF">SCF082_LOCUS52596</name>
</gene>
<name>A0ABP0SM47_9DINO</name>
<dbReference type="EMBL" id="CAXAMM010044151">
    <property type="protein sequence ID" value="CAK9113469.1"/>
    <property type="molecule type" value="Genomic_DNA"/>
</dbReference>
<keyword evidence="2" id="KW-1185">Reference proteome</keyword>
<proteinExistence type="predicted"/>
<evidence type="ECO:0000313" key="1">
    <source>
        <dbReference type="EMBL" id="CAK9113469.1"/>
    </source>
</evidence>
<dbReference type="Proteomes" id="UP001642464">
    <property type="component" value="Unassembled WGS sequence"/>
</dbReference>
<comment type="caution">
    <text evidence="1">The sequence shown here is derived from an EMBL/GenBank/DDBJ whole genome shotgun (WGS) entry which is preliminary data.</text>
</comment>
<reference evidence="1 2" key="1">
    <citation type="submission" date="2024-02" db="EMBL/GenBank/DDBJ databases">
        <authorList>
            <person name="Chen Y."/>
            <person name="Shah S."/>
            <person name="Dougan E. K."/>
            <person name="Thang M."/>
            <person name="Chan C."/>
        </authorList>
    </citation>
    <scope>NUCLEOTIDE SEQUENCE [LARGE SCALE GENOMIC DNA]</scope>
</reference>
<protein>
    <submittedName>
        <fullName evidence="1">Vacuolar protein sorting-associated protein 13a</fullName>
    </submittedName>
</protein>
<accession>A0ABP0SM47</accession>
<evidence type="ECO:0000313" key="2">
    <source>
        <dbReference type="Proteomes" id="UP001642464"/>
    </source>
</evidence>
<organism evidence="1 2">
    <name type="scientific">Durusdinium trenchii</name>
    <dbReference type="NCBI Taxonomy" id="1381693"/>
    <lineage>
        <taxon>Eukaryota</taxon>
        <taxon>Sar</taxon>
        <taxon>Alveolata</taxon>
        <taxon>Dinophyceae</taxon>
        <taxon>Suessiales</taxon>
        <taxon>Symbiodiniaceae</taxon>
        <taxon>Durusdinium</taxon>
    </lineage>
</organism>
<sequence length="210" mass="22529">MNALPPLQRPSHSETLEVLELYVYSTEFTAAVQTGVDYRGKSSANLRVAGSFGGVEAQHCGDDVIRSRRNGVSETGAAKFALENRLEETCNVLSVMLHTAPLDVNFIPSMVPKLLEMLQPPETAEPSAVAAPGDLPVEPVSPTSPVSPVSRAVPGLEAAVHALLGKEGDVAQYADAAFDRAPDQVNLDVMLAAPRIHIPVKDWDHIVMWN</sequence>